<feature type="domain" description="CBM-cenC" evidence="7">
    <location>
        <begin position="410"/>
        <end position="541"/>
    </location>
</feature>
<dbReference type="Gene3D" id="2.60.120.260">
    <property type="entry name" value="Galactose-binding domain-like"/>
    <property type="match status" value="1"/>
</dbReference>
<evidence type="ECO:0000256" key="3">
    <source>
        <dbReference type="RuleBase" id="RU361153"/>
    </source>
</evidence>
<keyword evidence="2 3" id="KW-0326">Glycosidase</keyword>
<dbReference type="SUPFAM" id="SSF51445">
    <property type="entry name" value="(Trans)glycosidases"/>
    <property type="match status" value="1"/>
</dbReference>
<dbReference type="InterPro" id="IPR008979">
    <property type="entry name" value="Galactose-bd-like_sf"/>
</dbReference>
<evidence type="ECO:0000256" key="1">
    <source>
        <dbReference type="ARBA" id="ARBA00022801"/>
    </source>
</evidence>
<name>A0A919IH29_9ACTN</name>
<feature type="domain" description="Glycoside hydrolase family 5" evidence="6">
    <location>
        <begin position="132"/>
        <end position="324"/>
    </location>
</feature>
<dbReference type="EMBL" id="BOMH01000027">
    <property type="protein sequence ID" value="GID65709.1"/>
    <property type="molecule type" value="Genomic_DNA"/>
</dbReference>
<dbReference type="Pfam" id="PF02018">
    <property type="entry name" value="CBM_4_9"/>
    <property type="match status" value="1"/>
</dbReference>
<keyword evidence="1 3" id="KW-0378">Hydrolase</keyword>
<dbReference type="InterPro" id="IPR001547">
    <property type="entry name" value="Glyco_hydro_5"/>
</dbReference>
<dbReference type="GO" id="GO:0004553">
    <property type="term" value="F:hydrolase activity, hydrolyzing O-glycosyl compounds"/>
    <property type="evidence" value="ECO:0007669"/>
    <property type="project" value="InterPro"/>
</dbReference>
<dbReference type="SUPFAM" id="SSF49785">
    <property type="entry name" value="Galactose-binding domain-like"/>
    <property type="match status" value="1"/>
</dbReference>
<sequence>MSSDRFRAVALSCLLTMGVLAPAAPALADDLPEEPAATNLQPADPSVLDELVPAEVPVDSPVAGDPAPVEGDPAPVEGDPAPVAGDPAPVDAGPAPAAAPTLAGRLAAVTRSKTMNYYPSGAGWTAMWTRFDAAQIDTDLARISALGADSVRIVVFPRVFGFPAPKPEYLDRLDDFVDIAARNNLAVKLTLFDWWSSYKLVGGSVEWTQAVIGPYLDDPRVIAVEVKNEMSPYDLPAVRWARRVIPAIRDFAPTMPLTVSVDGHAGPDGLAELRDAFGDVPLDYHDYHFYGQSEQALPDILQARDSVAPEPMVIGETGLSTGVGSPGEQAAYLARVFRAAAVAGIRSVSPWTLTDFAQGAIPAGSMVSVTPSQYQFGLYRLDGTAKPAAAVVRNAWTATESYEDVLDLSFEQDHRDSPWRDNLPAAGAAEQTDEVAHDGTYSVRFSGTGRDPRGLPSLRISPVTPVRGGQTWSASAWARGENATGTTEIALSWFDERGRWIRQDTSARLKRGTTGWTKLTVNAVAPDHAAGLQLHLKSGDNAGSVWFDDVSLS</sequence>
<keyword evidence="9" id="KW-1185">Reference proteome</keyword>
<evidence type="ECO:0008006" key="10">
    <source>
        <dbReference type="Google" id="ProtNLM"/>
    </source>
</evidence>
<keyword evidence="5" id="KW-0732">Signal</keyword>
<comment type="caution">
    <text evidence="8">The sequence shown here is derived from an EMBL/GenBank/DDBJ whole genome shotgun (WGS) entry which is preliminary data.</text>
</comment>
<dbReference type="GO" id="GO:0000272">
    <property type="term" value="P:polysaccharide catabolic process"/>
    <property type="evidence" value="ECO:0007669"/>
    <property type="project" value="InterPro"/>
</dbReference>
<dbReference type="RefSeq" id="WP_239174966.1">
    <property type="nucleotide sequence ID" value="NZ_BAAAUC010000003.1"/>
</dbReference>
<dbReference type="Gene3D" id="3.20.20.80">
    <property type="entry name" value="Glycosidases"/>
    <property type="match status" value="1"/>
</dbReference>
<evidence type="ECO:0000313" key="8">
    <source>
        <dbReference type="EMBL" id="GID65709.1"/>
    </source>
</evidence>
<feature type="region of interest" description="Disordered" evidence="4">
    <location>
        <begin position="57"/>
        <end position="87"/>
    </location>
</feature>
<evidence type="ECO:0000256" key="5">
    <source>
        <dbReference type="SAM" id="SignalP"/>
    </source>
</evidence>
<protein>
    <recommendedName>
        <fullName evidence="10">Cellulase (Glycosyl hydrolase family 5)</fullName>
    </recommendedName>
</protein>
<comment type="similarity">
    <text evidence="3">Belongs to the glycosyl hydrolase 5 (cellulase A) family.</text>
</comment>
<dbReference type="Proteomes" id="UP000619479">
    <property type="component" value="Unassembled WGS sequence"/>
</dbReference>
<evidence type="ECO:0000256" key="2">
    <source>
        <dbReference type="ARBA" id="ARBA00023295"/>
    </source>
</evidence>
<feature type="signal peptide" evidence="5">
    <location>
        <begin position="1"/>
        <end position="28"/>
    </location>
</feature>
<evidence type="ECO:0000313" key="9">
    <source>
        <dbReference type="Proteomes" id="UP000619479"/>
    </source>
</evidence>
<dbReference type="Pfam" id="PF00150">
    <property type="entry name" value="Cellulase"/>
    <property type="match status" value="1"/>
</dbReference>
<dbReference type="AlphaFoldDB" id="A0A919IH29"/>
<dbReference type="InterPro" id="IPR017853">
    <property type="entry name" value="GH"/>
</dbReference>
<evidence type="ECO:0000259" key="6">
    <source>
        <dbReference type="Pfam" id="PF00150"/>
    </source>
</evidence>
<accession>A0A919IH29</accession>
<dbReference type="InterPro" id="IPR003305">
    <property type="entry name" value="CenC_carb-bd"/>
</dbReference>
<gene>
    <name evidence="8" type="ORF">Acy02nite_35900</name>
</gene>
<organism evidence="8 9">
    <name type="scientific">Actinoplanes cyaneus</name>
    <dbReference type="NCBI Taxonomy" id="52696"/>
    <lineage>
        <taxon>Bacteria</taxon>
        <taxon>Bacillati</taxon>
        <taxon>Actinomycetota</taxon>
        <taxon>Actinomycetes</taxon>
        <taxon>Micromonosporales</taxon>
        <taxon>Micromonosporaceae</taxon>
        <taxon>Actinoplanes</taxon>
    </lineage>
</organism>
<proteinExistence type="inferred from homology"/>
<reference evidence="8" key="1">
    <citation type="submission" date="2021-01" db="EMBL/GenBank/DDBJ databases">
        <title>Whole genome shotgun sequence of Actinoplanes cyaneus NBRC 14990.</title>
        <authorList>
            <person name="Komaki H."/>
            <person name="Tamura T."/>
        </authorList>
    </citation>
    <scope>NUCLEOTIDE SEQUENCE</scope>
    <source>
        <strain evidence="8">NBRC 14990</strain>
    </source>
</reference>
<evidence type="ECO:0000259" key="7">
    <source>
        <dbReference type="Pfam" id="PF02018"/>
    </source>
</evidence>
<feature type="chain" id="PRO_5036825859" description="Cellulase (Glycosyl hydrolase family 5)" evidence="5">
    <location>
        <begin position="29"/>
        <end position="553"/>
    </location>
</feature>
<evidence type="ECO:0000256" key="4">
    <source>
        <dbReference type="SAM" id="MobiDB-lite"/>
    </source>
</evidence>